<name>A0A143PIJ1_LUTPR</name>
<dbReference type="STRING" id="1855912.LuPra_01592"/>
<evidence type="ECO:0000313" key="6">
    <source>
        <dbReference type="Proteomes" id="UP000076079"/>
    </source>
</evidence>
<dbReference type="AlphaFoldDB" id="A0A143PIJ1"/>
<sequence length="300" mass="33618" precursor="true">MRRVLLALFCVGLIIPAAAQDLVLPAQPKSLKFAVIGDSGTGDQHQREVGRQLAAWHARFPFEFVLMVGDNMYGSDGAKDYVRKFEEPYKPLLSTGVKFYAALGNHDNPNQRFYKPFNMNGERFYSFKPSLIGGARFFALDSNYMSPEQLEWFNKELGSSGSDWKIAFFHHPLYSSGDRHGSVLTLRDQLEPTFIKHGVNVVLTGHDHFYERLKPQKGIEYFVVGSSAKLRRGDNTSDLTAKTYDEGYAFMLVEIEGDNLHFQTINERGVTVDKGVVRKDAATNKVIGTSGTAPRPSARP</sequence>
<organism evidence="5 6">
    <name type="scientific">Luteitalea pratensis</name>
    <dbReference type="NCBI Taxonomy" id="1855912"/>
    <lineage>
        <taxon>Bacteria</taxon>
        <taxon>Pseudomonadati</taxon>
        <taxon>Acidobacteriota</taxon>
        <taxon>Vicinamibacteria</taxon>
        <taxon>Vicinamibacterales</taxon>
        <taxon>Vicinamibacteraceae</taxon>
        <taxon>Luteitalea</taxon>
    </lineage>
</organism>
<feature type="chain" id="PRO_5007511398" evidence="3">
    <location>
        <begin position="20"/>
        <end position="300"/>
    </location>
</feature>
<dbReference type="Gene3D" id="3.60.21.10">
    <property type="match status" value="1"/>
</dbReference>
<keyword evidence="1 3" id="KW-0732">Signal</keyword>
<evidence type="ECO:0000256" key="1">
    <source>
        <dbReference type="ARBA" id="ARBA00022729"/>
    </source>
</evidence>
<dbReference type="Proteomes" id="UP000076079">
    <property type="component" value="Chromosome"/>
</dbReference>
<evidence type="ECO:0000256" key="3">
    <source>
        <dbReference type="SAM" id="SignalP"/>
    </source>
</evidence>
<reference evidence="5 6" key="1">
    <citation type="journal article" date="2016" name="Genome Announc.">
        <title>First Complete Genome Sequence of a Subdivision 6 Acidobacterium Strain.</title>
        <authorList>
            <person name="Huang S."/>
            <person name="Vieira S."/>
            <person name="Bunk B."/>
            <person name="Riedel T."/>
            <person name="Sproer C."/>
            <person name="Overmann J."/>
        </authorList>
    </citation>
    <scope>NUCLEOTIDE SEQUENCE [LARGE SCALE GENOMIC DNA]</scope>
    <source>
        <strain evidence="6">DSM 100886 HEG_-6_39</strain>
    </source>
</reference>
<dbReference type="PANTHER" id="PTHR10161:SF14">
    <property type="entry name" value="TARTRATE-RESISTANT ACID PHOSPHATASE TYPE 5"/>
    <property type="match status" value="1"/>
</dbReference>
<dbReference type="PANTHER" id="PTHR10161">
    <property type="entry name" value="TARTRATE-RESISTANT ACID PHOSPHATASE TYPE 5"/>
    <property type="match status" value="1"/>
</dbReference>
<gene>
    <name evidence="5" type="primary">phoA_4</name>
    <name evidence="5" type="ORF">LuPra_01592</name>
</gene>
<dbReference type="GO" id="GO:0004035">
    <property type="term" value="F:alkaline phosphatase activity"/>
    <property type="evidence" value="ECO:0007669"/>
    <property type="project" value="UniProtKB-EC"/>
</dbReference>
<dbReference type="KEGG" id="abac:LuPra_01592"/>
<keyword evidence="6" id="KW-1185">Reference proteome</keyword>
<reference evidence="6" key="2">
    <citation type="submission" date="2016-04" db="EMBL/GenBank/DDBJ databases">
        <title>First Complete Genome Sequence of a Subdivision 6 Acidobacterium.</title>
        <authorList>
            <person name="Huang S."/>
            <person name="Vieira S."/>
            <person name="Bunk B."/>
            <person name="Riedel T."/>
            <person name="Sproeer C."/>
            <person name="Overmann J."/>
        </authorList>
    </citation>
    <scope>NUCLEOTIDE SEQUENCE [LARGE SCALE GENOMIC DNA]</scope>
    <source>
        <strain evidence="6">DSM 100886 HEG_-6_39</strain>
    </source>
</reference>
<dbReference type="SUPFAM" id="SSF56300">
    <property type="entry name" value="Metallo-dependent phosphatases"/>
    <property type="match status" value="1"/>
</dbReference>
<dbReference type="Pfam" id="PF00149">
    <property type="entry name" value="Metallophos"/>
    <property type="match status" value="1"/>
</dbReference>
<keyword evidence="2 5" id="KW-0378">Hydrolase</keyword>
<dbReference type="InterPro" id="IPR051558">
    <property type="entry name" value="Metallophosphoesterase_PAP"/>
</dbReference>
<dbReference type="OrthoDB" id="9809781at2"/>
<dbReference type="EMBL" id="CP015136">
    <property type="protein sequence ID" value="AMY08392.1"/>
    <property type="molecule type" value="Genomic_DNA"/>
</dbReference>
<accession>A0A143PIJ1</accession>
<dbReference type="RefSeq" id="WP_157898880.1">
    <property type="nucleotide sequence ID" value="NZ_CP015136.1"/>
</dbReference>
<feature type="domain" description="Calcineurin-like phosphoesterase" evidence="4">
    <location>
        <begin position="31"/>
        <end position="209"/>
    </location>
</feature>
<proteinExistence type="predicted"/>
<feature type="signal peptide" evidence="3">
    <location>
        <begin position="1"/>
        <end position="19"/>
    </location>
</feature>
<evidence type="ECO:0000256" key="2">
    <source>
        <dbReference type="ARBA" id="ARBA00022801"/>
    </source>
</evidence>
<evidence type="ECO:0000259" key="4">
    <source>
        <dbReference type="Pfam" id="PF00149"/>
    </source>
</evidence>
<protein>
    <submittedName>
        <fullName evidence="5">Alkaline phosphatase</fullName>
        <ecNumber evidence="5">3.1.3.1</ecNumber>
    </submittedName>
</protein>
<dbReference type="InterPro" id="IPR004843">
    <property type="entry name" value="Calcineurin-like_PHP"/>
</dbReference>
<dbReference type="InterPro" id="IPR029052">
    <property type="entry name" value="Metallo-depent_PP-like"/>
</dbReference>
<dbReference type="EC" id="3.1.3.1" evidence="5"/>
<evidence type="ECO:0000313" key="5">
    <source>
        <dbReference type="EMBL" id="AMY08392.1"/>
    </source>
</evidence>